<sequence length="500" mass="55685">MRLYFFGHDCKYAAEQTLLMLFPGEKPEYPDGKPEGDRVELRIVKGARFTLCKALLVRGRQSFPGRAAVLSSTLENESDKVKYMNRIVKLAFYRAALNSGLPKPEWGCLSGVRPVKLMDEYLRGGLTPGTARTRFMQEYFVSEKRADLCLSSALAARRAEQSLEKDEICLYVGIPFCPTRCAYCSFVSQSVEKSMRLIEPFLDTLMQDIEATAAEVRRLGLRPAALYIGGGTPTTLSAPQLERLCSKLESEFDLSGLREYTVEAGRPDTITMEKLKTLRRHGVDRISVNPQTMTDSVLEAIGRRHTAQDIVDALALVRECGGFAVNMDLIAGLPTDTEAGFSMTLDRVLELAPENVTVHTLSIKRGSSLTLAEDDLPDAECVRHMLDEAMQRLDRAGYSPYYLYRQKNMSGGFENTGWAKKGFENLYNICIMEELCSIMAMGAGGSTKLVSEDRKRIKRYIAPKYPQEYINSAPGLRAGKERMGEFYGLQPAGDQLPDGG</sequence>
<feature type="domain" description="Radical SAM core" evidence="1">
    <location>
        <begin position="162"/>
        <end position="399"/>
    </location>
</feature>
<dbReference type="SUPFAM" id="SSF102114">
    <property type="entry name" value="Radical SAM enzymes"/>
    <property type="match status" value="1"/>
</dbReference>
<dbReference type="NCBIfam" id="TIGR03994">
    <property type="entry name" value="rSAM_HemZ"/>
    <property type="match status" value="1"/>
</dbReference>
<organism evidence="2 3">
    <name type="scientific">Candidatus Scatomorpha pullistercoris</name>
    <dbReference type="NCBI Taxonomy" id="2840929"/>
    <lineage>
        <taxon>Bacteria</taxon>
        <taxon>Bacillati</taxon>
        <taxon>Bacillota</taxon>
        <taxon>Clostridia</taxon>
        <taxon>Eubacteriales</taxon>
        <taxon>Candidatus Scatomorpha</taxon>
    </lineage>
</organism>
<dbReference type="InterPro" id="IPR058240">
    <property type="entry name" value="rSAM_sf"/>
</dbReference>
<dbReference type="GO" id="GO:0006779">
    <property type="term" value="P:porphyrin-containing compound biosynthetic process"/>
    <property type="evidence" value="ECO:0007669"/>
    <property type="project" value="TreeGrafter"/>
</dbReference>
<dbReference type="PANTHER" id="PTHR13932:SF1">
    <property type="entry name" value="OXYGEN-INDEPENDENT COPROPORPHYRINOGEN-III OXIDASE-LIKE PROTEIN HEMZ"/>
    <property type="match status" value="1"/>
</dbReference>
<reference evidence="2" key="1">
    <citation type="submission" date="2020-10" db="EMBL/GenBank/DDBJ databases">
        <authorList>
            <person name="Gilroy R."/>
        </authorList>
    </citation>
    <scope>NUCLEOTIDE SEQUENCE</scope>
    <source>
        <strain evidence="2">ChiHecec3B27-6122</strain>
    </source>
</reference>
<dbReference type="GO" id="GO:0051989">
    <property type="term" value="F:coproporphyrinogen dehydrogenase activity"/>
    <property type="evidence" value="ECO:0007669"/>
    <property type="project" value="UniProtKB-EC"/>
</dbReference>
<dbReference type="PANTHER" id="PTHR13932">
    <property type="entry name" value="COPROPORPHYRINIGEN III OXIDASE"/>
    <property type="match status" value="1"/>
</dbReference>
<dbReference type="GO" id="GO:0051539">
    <property type="term" value="F:4 iron, 4 sulfur cluster binding"/>
    <property type="evidence" value="ECO:0007669"/>
    <property type="project" value="TreeGrafter"/>
</dbReference>
<dbReference type="GO" id="GO:0005737">
    <property type="term" value="C:cytoplasm"/>
    <property type="evidence" value="ECO:0007669"/>
    <property type="project" value="TreeGrafter"/>
</dbReference>
<dbReference type="EMBL" id="DVJS01000090">
    <property type="protein sequence ID" value="HIS97078.1"/>
    <property type="molecule type" value="Genomic_DNA"/>
</dbReference>
<dbReference type="EC" id="1.3.98.3" evidence="2"/>
<name>A0A9D1K7P8_9FIRM</name>
<accession>A0A9D1K7P8</accession>
<evidence type="ECO:0000313" key="2">
    <source>
        <dbReference type="EMBL" id="HIS97078.1"/>
    </source>
</evidence>
<evidence type="ECO:0000259" key="1">
    <source>
        <dbReference type="PROSITE" id="PS51918"/>
    </source>
</evidence>
<dbReference type="Proteomes" id="UP000886876">
    <property type="component" value="Unassembled WGS sequence"/>
</dbReference>
<dbReference type="InterPro" id="IPR023995">
    <property type="entry name" value="HemZ"/>
</dbReference>
<keyword evidence="2" id="KW-0560">Oxidoreductase</keyword>
<dbReference type="InterPro" id="IPR006638">
    <property type="entry name" value="Elp3/MiaA/NifB-like_rSAM"/>
</dbReference>
<dbReference type="SFLD" id="SFLDS00029">
    <property type="entry name" value="Radical_SAM"/>
    <property type="match status" value="1"/>
</dbReference>
<dbReference type="SFLD" id="SFLDF00310">
    <property type="entry name" value="oxygen-independent_coproporphy"/>
    <property type="match status" value="1"/>
</dbReference>
<dbReference type="SFLD" id="SFLDG01065">
    <property type="entry name" value="anaerobic_coproporphyrinogen-I"/>
    <property type="match status" value="1"/>
</dbReference>
<dbReference type="Pfam" id="PF04055">
    <property type="entry name" value="Radical_SAM"/>
    <property type="match status" value="1"/>
</dbReference>
<comment type="caution">
    <text evidence="2">The sequence shown here is derived from an EMBL/GenBank/DDBJ whole genome shotgun (WGS) entry which is preliminary data.</text>
</comment>
<gene>
    <name evidence="2" type="primary">hemZ</name>
    <name evidence="2" type="ORF">IAD42_03805</name>
</gene>
<dbReference type="AlphaFoldDB" id="A0A9D1K7P8"/>
<proteinExistence type="predicted"/>
<reference evidence="2" key="2">
    <citation type="journal article" date="2021" name="PeerJ">
        <title>Extensive microbial diversity within the chicken gut microbiome revealed by metagenomics and culture.</title>
        <authorList>
            <person name="Gilroy R."/>
            <person name="Ravi A."/>
            <person name="Getino M."/>
            <person name="Pursley I."/>
            <person name="Horton D.L."/>
            <person name="Alikhan N.F."/>
            <person name="Baker D."/>
            <person name="Gharbi K."/>
            <person name="Hall N."/>
            <person name="Watson M."/>
            <person name="Adriaenssens E.M."/>
            <person name="Foster-Nyarko E."/>
            <person name="Jarju S."/>
            <person name="Secka A."/>
            <person name="Antonio M."/>
            <person name="Oren A."/>
            <person name="Chaudhuri R.R."/>
            <person name="La Ragione R."/>
            <person name="Hildebrand F."/>
            <person name="Pallen M.J."/>
        </authorList>
    </citation>
    <scope>NUCLEOTIDE SEQUENCE</scope>
    <source>
        <strain evidence="2">ChiHecec3B27-6122</strain>
    </source>
</reference>
<protein>
    <submittedName>
        <fullName evidence="2">Coproporphyrinogen dehydrogenase HemZ</fullName>
        <ecNumber evidence="2">1.3.98.3</ecNumber>
    </submittedName>
</protein>
<dbReference type="InterPro" id="IPR023404">
    <property type="entry name" value="rSAM_horseshoe"/>
</dbReference>
<dbReference type="SFLD" id="SFLDG01082">
    <property type="entry name" value="B12-binding_domain_containing"/>
    <property type="match status" value="1"/>
</dbReference>
<dbReference type="Gene3D" id="3.80.30.20">
    <property type="entry name" value="tm_1862 like domain"/>
    <property type="match status" value="1"/>
</dbReference>
<dbReference type="PROSITE" id="PS51918">
    <property type="entry name" value="RADICAL_SAM"/>
    <property type="match status" value="1"/>
</dbReference>
<dbReference type="CDD" id="cd01335">
    <property type="entry name" value="Radical_SAM"/>
    <property type="match status" value="1"/>
</dbReference>
<dbReference type="InterPro" id="IPR007197">
    <property type="entry name" value="rSAM"/>
</dbReference>
<evidence type="ECO:0000313" key="3">
    <source>
        <dbReference type="Proteomes" id="UP000886876"/>
    </source>
</evidence>
<dbReference type="InterPro" id="IPR034505">
    <property type="entry name" value="Coproporphyrinogen-III_oxidase"/>
</dbReference>
<dbReference type="SMART" id="SM00729">
    <property type="entry name" value="Elp3"/>
    <property type="match status" value="1"/>
</dbReference>